<feature type="domain" description="Replication factor A C-terminal" evidence="1">
    <location>
        <begin position="240"/>
        <end position="333"/>
    </location>
</feature>
<accession>A0A803N334</accession>
<reference evidence="2" key="1">
    <citation type="journal article" date="2017" name="Nature">
        <title>The genome of Chenopodium quinoa.</title>
        <authorList>
            <person name="Jarvis D.E."/>
            <person name="Ho Y.S."/>
            <person name="Lightfoot D.J."/>
            <person name="Schmoeckel S.M."/>
            <person name="Li B."/>
            <person name="Borm T.J.A."/>
            <person name="Ohyanagi H."/>
            <person name="Mineta K."/>
            <person name="Michell C.T."/>
            <person name="Saber N."/>
            <person name="Kharbatia N.M."/>
            <person name="Rupper R.R."/>
            <person name="Sharp A.R."/>
            <person name="Dally N."/>
            <person name="Boughton B.A."/>
            <person name="Woo Y.H."/>
            <person name="Gao G."/>
            <person name="Schijlen E.G.W.M."/>
            <person name="Guo X."/>
            <person name="Momin A.A."/>
            <person name="Negrao S."/>
            <person name="Al-Babili S."/>
            <person name="Gehring C."/>
            <person name="Roessner U."/>
            <person name="Jung C."/>
            <person name="Murphy K."/>
            <person name="Arold S.T."/>
            <person name="Gojobori T."/>
            <person name="van der Linden C.G."/>
            <person name="van Loo E.N."/>
            <person name="Jellen E.N."/>
            <person name="Maughan P.J."/>
            <person name="Tester M."/>
        </authorList>
    </citation>
    <scope>NUCLEOTIDE SEQUENCE [LARGE SCALE GENOMIC DNA]</scope>
    <source>
        <strain evidence="2">cv. PI 614886</strain>
    </source>
</reference>
<reference evidence="2" key="2">
    <citation type="submission" date="2021-03" db="UniProtKB">
        <authorList>
            <consortium name="EnsemblPlants"/>
        </authorList>
    </citation>
    <scope>IDENTIFICATION</scope>
</reference>
<dbReference type="Pfam" id="PF08646">
    <property type="entry name" value="Rep_fac-A_C"/>
    <property type="match status" value="1"/>
</dbReference>
<dbReference type="EnsemblPlants" id="AUR62039636-RA">
    <property type="protein sequence ID" value="AUR62039636-RA:cds"/>
    <property type="gene ID" value="AUR62039636"/>
</dbReference>
<dbReference type="SUPFAM" id="SSF50249">
    <property type="entry name" value="Nucleic acid-binding proteins"/>
    <property type="match status" value="2"/>
</dbReference>
<proteinExistence type="predicted"/>
<dbReference type="Proteomes" id="UP000596660">
    <property type="component" value="Unplaced"/>
</dbReference>
<evidence type="ECO:0000313" key="2">
    <source>
        <dbReference type="EnsemblPlants" id="AUR62039636-RA:cds"/>
    </source>
</evidence>
<dbReference type="InterPro" id="IPR013955">
    <property type="entry name" value="Rep_factor-A_C"/>
</dbReference>
<dbReference type="Gramene" id="AUR62039636-RA">
    <property type="protein sequence ID" value="AUR62039636-RA:cds"/>
    <property type="gene ID" value="AUR62039636"/>
</dbReference>
<gene>
    <name evidence="2" type="primary">LOC110695388</name>
</gene>
<evidence type="ECO:0000313" key="3">
    <source>
        <dbReference type="Proteomes" id="UP000596660"/>
    </source>
</evidence>
<name>A0A803N334_CHEQI</name>
<organism evidence="2 3">
    <name type="scientific">Chenopodium quinoa</name>
    <name type="common">Quinoa</name>
    <dbReference type="NCBI Taxonomy" id="63459"/>
    <lineage>
        <taxon>Eukaryota</taxon>
        <taxon>Viridiplantae</taxon>
        <taxon>Streptophyta</taxon>
        <taxon>Embryophyta</taxon>
        <taxon>Tracheophyta</taxon>
        <taxon>Spermatophyta</taxon>
        <taxon>Magnoliopsida</taxon>
        <taxon>eudicotyledons</taxon>
        <taxon>Gunneridae</taxon>
        <taxon>Pentapetalae</taxon>
        <taxon>Caryophyllales</taxon>
        <taxon>Chenopodiaceae</taxon>
        <taxon>Chenopodioideae</taxon>
        <taxon>Atripliceae</taxon>
        <taxon>Chenopodium</taxon>
    </lineage>
</organism>
<protein>
    <recommendedName>
        <fullName evidence="1">Replication factor A C-terminal domain-containing protein</fullName>
    </recommendedName>
</protein>
<dbReference type="Gene3D" id="2.40.50.140">
    <property type="entry name" value="Nucleic acid-binding proteins"/>
    <property type="match status" value="3"/>
</dbReference>
<sequence>MKGTLFENQIQEYGDIFQKDNVYQISNAPLEPVHPKYKDRDGDCSIRFGGQTMVQPIATEVTPNKVQYVPLASVSYESGPDDRYGLVLFISDIRTRITETGIEHSIRDISVIDHSTTVQMTISIWNDLTDIKDPKLLSWNTEPVIAAFLGLRVTTTRGFILSSSLSTTIDTNPTGEEFVAFHDWVMANFEELENKMTQLVDTKNPAAEKSILTIQQILDKKQEIHWVKVKIPEPDQARLISYEGCNKCGKRVDLPLNKSMTCPKCFKLDCTSVPRTTFKFDAVDETGELSLTTFAEDCEKLFKLPIIQIFEQTNIGTLDFGSISRDLSSNEFYVAVGPSYMLTKKQALSWVLKDVSWT</sequence>
<dbReference type="PANTHER" id="PTHR47165">
    <property type="entry name" value="OS03G0429900 PROTEIN"/>
    <property type="match status" value="1"/>
</dbReference>
<keyword evidence="3" id="KW-1185">Reference proteome</keyword>
<dbReference type="PANTHER" id="PTHR47165:SF4">
    <property type="entry name" value="OS03G0429900 PROTEIN"/>
    <property type="match status" value="1"/>
</dbReference>
<dbReference type="InterPro" id="IPR012340">
    <property type="entry name" value="NA-bd_OB-fold"/>
</dbReference>
<evidence type="ECO:0000259" key="1">
    <source>
        <dbReference type="Pfam" id="PF08646"/>
    </source>
</evidence>
<dbReference type="AlphaFoldDB" id="A0A803N334"/>